<dbReference type="STRING" id="1123272.SAMN02745824_1030"/>
<proteinExistence type="predicted"/>
<dbReference type="EMBL" id="FSQW01000001">
    <property type="protein sequence ID" value="SIN62215.1"/>
    <property type="molecule type" value="Genomic_DNA"/>
</dbReference>
<gene>
    <name evidence="2" type="ORF">SAMN02745824_1030</name>
</gene>
<sequence>MQVINQIEPSPKRAQEFFGAAEDGPFIMVNLLKFKDKAEYDDGSDNGLSGRDAYLRYGMAVAACLQAVGAKPLTSGMVTGLMLGEVEELWDMVALVQYPSLSAFRNMVESPEYQAIQHHRQAGLEGQLNIKIKSLAG</sequence>
<dbReference type="InterPro" id="IPR011008">
    <property type="entry name" value="Dimeric_a/b-barrel"/>
</dbReference>
<dbReference type="OrthoDB" id="8909581at2"/>
<dbReference type="RefSeq" id="WP_074204012.1">
    <property type="nucleotide sequence ID" value="NZ_FSQW01000001.1"/>
</dbReference>
<evidence type="ECO:0000259" key="1">
    <source>
        <dbReference type="Pfam" id="PF07045"/>
    </source>
</evidence>
<dbReference type="SUPFAM" id="SSF54909">
    <property type="entry name" value="Dimeric alpha+beta barrel"/>
    <property type="match status" value="1"/>
</dbReference>
<reference evidence="3" key="1">
    <citation type="submission" date="2016-11" db="EMBL/GenBank/DDBJ databases">
        <authorList>
            <person name="Varghese N."/>
            <person name="Submissions S."/>
        </authorList>
    </citation>
    <scope>NUCLEOTIDE SEQUENCE [LARGE SCALE GENOMIC DNA]</scope>
    <source>
        <strain evidence="3">DSM 22363</strain>
    </source>
</reference>
<accession>A0A1N6CUQ6</accession>
<evidence type="ECO:0000313" key="2">
    <source>
        <dbReference type="EMBL" id="SIN62215.1"/>
    </source>
</evidence>
<name>A0A1N6CUQ6_9SPHN</name>
<dbReference type="PANTHER" id="PTHR40257">
    <property type="match status" value="1"/>
</dbReference>
<dbReference type="Proteomes" id="UP000185192">
    <property type="component" value="Unassembled WGS sequence"/>
</dbReference>
<protein>
    <submittedName>
        <fullName evidence="2">Uncharacterized conserved protein, DUF1330 family</fullName>
    </submittedName>
</protein>
<keyword evidence="3" id="KW-1185">Reference proteome</keyword>
<dbReference type="Pfam" id="PF07045">
    <property type="entry name" value="DUF1330"/>
    <property type="match status" value="1"/>
</dbReference>
<dbReference type="PANTHER" id="PTHR40257:SF1">
    <property type="entry name" value="DUF1330 DOMAIN-CONTAINING PROTEIN"/>
    <property type="match status" value="1"/>
</dbReference>
<organism evidence="2 3">
    <name type="scientific">Parasphingorhabdus marina DSM 22363</name>
    <dbReference type="NCBI Taxonomy" id="1123272"/>
    <lineage>
        <taxon>Bacteria</taxon>
        <taxon>Pseudomonadati</taxon>
        <taxon>Pseudomonadota</taxon>
        <taxon>Alphaproteobacteria</taxon>
        <taxon>Sphingomonadales</taxon>
        <taxon>Sphingomonadaceae</taxon>
        <taxon>Parasphingorhabdus</taxon>
    </lineage>
</organism>
<dbReference type="AlphaFoldDB" id="A0A1N6CUQ6"/>
<dbReference type="Gene3D" id="3.30.70.100">
    <property type="match status" value="1"/>
</dbReference>
<dbReference type="InterPro" id="IPR010753">
    <property type="entry name" value="DUF1330"/>
</dbReference>
<feature type="domain" description="DUF1330" evidence="1">
    <location>
        <begin position="51"/>
        <end position="128"/>
    </location>
</feature>
<evidence type="ECO:0000313" key="3">
    <source>
        <dbReference type="Proteomes" id="UP000185192"/>
    </source>
</evidence>